<feature type="transmembrane region" description="Helical" evidence="1">
    <location>
        <begin position="6"/>
        <end position="21"/>
    </location>
</feature>
<keyword evidence="1" id="KW-1133">Transmembrane helix</keyword>
<accession>A0A1M5VMS6</accession>
<reference evidence="4" key="1">
    <citation type="submission" date="2016-11" db="EMBL/GenBank/DDBJ databases">
        <authorList>
            <person name="Varghese N."/>
            <person name="Submissions S."/>
        </authorList>
    </citation>
    <scope>NUCLEOTIDE SEQUENCE [LARGE SCALE GENOMIC DNA]</scope>
    <source>
        <strain evidence="4">DSM 100572</strain>
    </source>
</reference>
<dbReference type="OrthoDB" id="9796594at2"/>
<name>A0A1M5VMS6_9FLAO</name>
<keyword evidence="1" id="KW-0472">Membrane</keyword>
<keyword evidence="1" id="KW-0812">Transmembrane</keyword>
<keyword evidence="3" id="KW-0255">Endonuclease</keyword>
<dbReference type="GO" id="GO:0004519">
    <property type="term" value="F:endonuclease activity"/>
    <property type="evidence" value="ECO:0007669"/>
    <property type="project" value="UniProtKB-KW"/>
</dbReference>
<protein>
    <submittedName>
        <fullName evidence="3">Uncharacterized conserved protein YafD, endonuclease/exonuclease/phosphatase (EEP) superfamily</fullName>
    </submittedName>
</protein>
<evidence type="ECO:0000259" key="2">
    <source>
        <dbReference type="Pfam" id="PF03372"/>
    </source>
</evidence>
<dbReference type="Proteomes" id="UP000184109">
    <property type="component" value="Unassembled WGS sequence"/>
</dbReference>
<dbReference type="STRING" id="1195760.SAMN05444281_1906"/>
<dbReference type="Pfam" id="PF03372">
    <property type="entry name" value="Exo_endo_phos"/>
    <property type="match status" value="1"/>
</dbReference>
<dbReference type="AlphaFoldDB" id="A0A1M5VMS6"/>
<dbReference type="InterPro" id="IPR036691">
    <property type="entry name" value="Endo/exonu/phosph_ase_sf"/>
</dbReference>
<proteinExistence type="predicted"/>
<dbReference type="EMBL" id="FQXQ01000003">
    <property type="protein sequence ID" value="SHH76233.1"/>
    <property type="molecule type" value="Genomic_DNA"/>
</dbReference>
<keyword evidence="4" id="KW-1185">Reference proteome</keyword>
<evidence type="ECO:0000256" key="1">
    <source>
        <dbReference type="SAM" id="Phobius"/>
    </source>
</evidence>
<keyword evidence="3" id="KW-0540">Nuclease</keyword>
<dbReference type="RefSeq" id="WP_073120849.1">
    <property type="nucleotide sequence ID" value="NZ_BMEN01000003.1"/>
</dbReference>
<dbReference type="SUPFAM" id="SSF56219">
    <property type="entry name" value="DNase I-like"/>
    <property type="match status" value="1"/>
</dbReference>
<evidence type="ECO:0000313" key="4">
    <source>
        <dbReference type="Proteomes" id="UP000184109"/>
    </source>
</evidence>
<dbReference type="GO" id="GO:0004527">
    <property type="term" value="F:exonuclease activity"/>
    <property type="evidence" value="ECO:0007669"/>
    <property type="project" value="UniProtKB-KW"/>
</dbReference>
<dbReference type="InterPro" id="IPR005135">
    <property type="entry name" value="Endo/exonuclease/phosphatase"/>
</dbReference>
<feature type="domain" description="Endonuclease/exonuclease/phosphatase" evidence="2">
    <location>
        <begin position="100"/>
        <end position="306"/>
    </location>
</feature>
<dbReference type="Gene3D" id="3.60.10.10">
    <property type="entry name" value="Endonuclease/exonuclease/phosphatase"/>
    <property type="match status" value="1"/>
</dbReference>
<keyword evidence="3" id="KW-0378">Hydrolase</keyword>
<gene>
    <name evidence="3" type="ORF">SAMN05444281_1906</name>
</gene>
<evidence type="ECO:0000313" key="3">
    <source>
        <dbReference type="EMBL" id="SHH76233.1"/>
    </source>
</evidence>
<organism evidence="3 4">
    <name type="scientific">Wenyingzhuangia marina</name>
    <dbReference type="NCBI Taxonomy" id="1195760"/>
    <lineage>
        <taxon>Bacteria</taxon>
        <taxon>Pseudomonadati</taxon>
        <taxon>Bacteroidota</taxon>
        <taxon>Flavobacteriia</taxon>
        <taxon>Flavobacteriales</taxon>
        <taxon>Flavobacteriaceae</taxon>
        <taxon>Wenyingzhuangia</taxon>
    </lineage>
</organism>
<keyword evidence="3" id="KW-0269">Exonuclease</keyword>
<sequence>MEAVYYTLNILMIVFTFLPKVPHQHWIFRIASFGKIHLTVFQVFILLFGFLYLEPTYYFIVAQLILSITIAHNIKILYPYVALRNKKVITDCDDFISIISVNVYQFNKEYHLLIDLIAKYQPDILLTLESNKDWEHALEKIEDNYPNYKKVALENTYGMHFYTKLEIEDLKVNYFISDDIPSIAAKIKTNNGIPFMFYGIHPPPASPTEESNSKEKDGELLSIAKTVKKQTLPTVVIGDFNSVAWSRITKMFTKISGLKDARKGRGFISTFPAKYRFFKIPLDLIYHSNNIKVRTIKTLESINSDHLPLYVDFCIDQTKPTSHNISSNLMQEANELIIEGRKEESDNR</sequence>
<feature type="transmembrane region" description="Helical" evidence="1">
    <location>
        <begin position="33"/>
        <end position="51"/>
    </location>
</feature>